<gene>
    <name evidence="3" type="ORF">Q664_18520</name>
</gene>
<dbReference type="PANTHER" id="PTHR42951">
    <property type="entry name" value="METALLO-BETA-LACTAMASE DOMAIN-CONTAINING"/>
    <property type="match status" value="1"/>
</dbReference>
<keyword evidence="1" id="KW-0472">Membrane</keyword>
<dbReference type="InterPro" id="IPR050855">
    <property type="entry name" value="NDM-1-like"/>
</dbReference>
<dbReference type="SMART" id="SM00849">
    <property type="entry name" value="Lactamase_B"/>
    <property type="match status" value="1"/>
</dbReference>
<keyword evidence="1" id="KW-1133">Transmembrane helix</keyword>
<evidence type="ECO:0000313" key="3">
    <source>
        <dbReference type="EMBL" id="KFA91937.1"/>
    </source>
</evidence>
<dbReference type="Proteomes" id="UP000028547">
    <property type="component" value="Unassembled WGS sequence"/>
</dbReference>
<proteinExistence type="predicted"/>
<accession>A0A084SU02</accession>
<dbReference type="SUPFAM" id="SSF56281">
    <property type="entry name" value="Metallo-hydrolase/oxidoreductase"/>
    <property type="match status" value="1"/>
</dbReference>
<evidence type="ECO:0000259" key="2">
    <source>
        <dbReference type="SMART" id="SM00849"/>
    </source>
</evidence>
<dbReference type="RefSeq" id="WP_043396749.1">
    <property type="nucleotide sequence ID" value="NZ_JPMI01000121.1"/>
</dbReference>
<feature type="domain" description="Metallo-beta-lactamase" evidence="2">
    <location>
        <begin position="50"/>
        <end position="237"/>
    </location>
</feature>
<name>A0A084SU02_9BACT</name>
<feature type="transmembrane region" description="Helical" evidence="1">
    <location>
        <begin position="7"/>
        <end position="29"/>
    </location>
</feature>
<organism evidence="3 4">
    <name type="scientific">Archangium violaceum Cb vi76</name>
    <dbReference type="NCBI Taxonomy" id="1406225"/>
    <lineage>
        <taxon>Bacteria</taxon>
        <taxon>Pseudomonadati</taxon>
        <taxon>Myxococcota</taxon>
        <taxon>Myxococcia</taxon>
        <taxon>Myxococcales</taxon>
        <taxon>Cystobacterineae</taxon>
        <taxon>Archangiaceae</taxon>
        <taxon>Archangium</taxon>
    </lineage>
</organism>
<evidence type="ECO:0000313" key="4">
    <source>
        <dbReference type="Proteomes" id="UP000028547"/>
    </source>
</evidence>
<dbReference type="Pfam" id="PF00753">
    <property type="entry name" value="Lactamase_B"/>
    <property type="match status" value="1"/>
</dbReference>
<evidence type="ECO:0000256" key="1">
    <source>
        <dbReference type="SAM" id="Phobius"/>
    </source>
</evidence>
<dbReference type="InterPro" id="IPR036866">
    <property type="entry name" value="RibonucZ/Hydroxyglut_hydro"/>
</dbReference>
<protein>
    <recommendedName>
        <fullName evidence="2">Metallo-beta-lactamase domain-containing protein</fullName>
    </recommendedName>
</protein>
<keyword evidence="1" id="KW-0812">Transmembrane</keyword>
<dbReference type="PANTHER" id="PTHR42951:SF17">
    <property type="entry name" value="METALLO-BETA-LACTAMASE DOMAIN-CONTAINING PROTEIN"/>
    <property type="match status" value="1"/>
</dbReference>
<dbReference type="AlphaFoldDB" id="A0A084SU02"/>
<sequence length="253" mass="26754">MKRVLKIAGLLLLIPVLGGVALFVVMFAGNGEIPDGRELEGFARVVKDGHVSVDVLDAGEGAVVLIDSGNDSEGKIVLAELKRRGLGPDAVKAILLTHGHADHIAGCHLFPKAEVMALEADVPIAEGKARSNSPILRHLPPTDRQARVTRPLKDGETIQMGNLSIRVLSIPGHTQGSAAYLVNGVLFLGDSADATKEGKLVSAKWPVTDDVEQNRASLKALAAKLKPEEVKQIVFSHTGVLPGFAPLRDFAAN</sequence>
<comment type="caution">
    <text evidence="3">The sequence shown here is derived from an EMBL/GenBank/DDBJ whole genome shotgun (WGS) entry which is preliminary data.</text>
</comment>
<dbReference type="InterPro" id="IPR001279">
    <property type="entry name" value="Metallo-B-lactamas"/>
</dbReference>
<dbReference type="EMBL" id="JPMI01000121">
    <property type="protein sequence ID" value="KFA91937.1"/>
    <property type="molecule type" value="Genomic_DNA"/>
</dbReference>
<reference evidence="3 4" key="1">
    <citation type="submission" date="2014-07" db="EMBL/GenBank/DDBJ databases">
        <title>Draft Genome Sequence of Gephyronic Acid Producer, Cystobacter violaceus Strain Cb vi76.</title>
        <authorList>
            <person name="Stevens D.C."/>
            <person name="Young J."/>
            <person name="Carmichael R."/>
            <person name="Tan J."/>
            <person name="Taylor R.E."/>
        </authorList>
    </citation>
    <scope>NUCLEOTIDE SEQUENCE [LARGE SCALE GENOMIC DNA]</scope>
    <source>
        <strain evidence="3 4">Cb vi76</strain>
    </source>
</reference>
<dbReference type="Gene3D" id="3.60.15.10">
    <property type="entry name" value="Ribonuclease Z/Hydroxyacylglutathione hydrolase-like"/>
    <property type="match status" value="1"/>
</dbReference>